<evidence type="ECO:0000259" key="1">
    <source>
        <dbReference type="Pfam" id="PF14681"/>
    </source>
</evidence>
<dbReference type="InterPro" id="IPR000836">
    <property type="entry name" value="PRTase_dom"/>
</dbReference>
<evidence type="ECO:0000313" key="2">
    <source>
        <dbReference type="EMBL" id="MDG0815529.1"/>
    </source>
</evidence>
<reference evidence="2" key="1">
    <citation type="submission" date="2022-08" db="EMBL/GenBank/DDBJ databases">
        <title>Novel Bdellovibrio Species Isolated from Svalbard: Designation Bdellovibrio svalbardensis.</title>
        <authorList>
            <person name="Mitchell R.J."/>
            <person name="Choi S.Y."/>
        </authorList>
    </citation>
    <scope>NUCLEOTIDE SEQUENCE</scope>
    <source>
        <strain evidence="2">PAP01</strain>
    </source>
</reference>
<feature type="domain" description="Phosphoribosyltransferase" evidence="1">
    <location>
        <begin position="50"/>
        <end position="226"/>
    </location>
</feature>
<dbReference type="SUPFAM" id="SSF53271">
    <property type="entry name" value="PRTase-like"/>
    <property type="match status" value="1"/>
</dbReference>
<dbReference type="Pfam" id="PF14681">
    <property type="entry name" value="UPRTase"/>
    <property type="match status" value="1"/>
</dbReference>
<proteinExistence type="predicted"/>
<evidence type="ECO:0000313" key="3">
    <source>
        <dbReference type="Proteomes" id="UP001152321"/>
    </source>
</evidence>
<dbReference type="EMBL" id="JANRMI010000001">
    <property type="protein sequence ID" value="MDG0815529.1"/>
    <property type="molecule type" value="Genomic_DNA"/>
</dbReference>
<dbReference type="InterPro" id="IPR029057">
    <property type="entry name" value="PRTase-like"/>
</dbReference>
<dbReference type="RefSeq" id="WP_277577004.1">
    <property type="nucleotide sequence ID" value="NZ_JANRMI010000001.1"/>
</dbReference>
<accession>A0ABT6DG93</accession>
<dbReference type="GO" id="GO:0016757">
    <property type="term" value="F:glycosyltransferase activity"/>
    <property type="evidence" value="ECO:0007669"/>
    <property type="project" value="UniProtKB-KW"/>
</dbReference>
<dbReference type="Gene3D" id="3.40.50.2020">
    <property type="match status" value="1"/>
</dbReference>
<protein>
    <submittedName>
        <fullName evidence="2">Uracil phosphoribosyltransferase</fullName>
    </submittedName>
</protein>
<dbReference type="Proteomes" id="UP001152321">
    <property type="component" value="Unassembled WGS sequence"/>
</dbReference>
<dbReference type="CDD" id="cd06223">
    <property type="entry name" value="PRTases_typeI"/>
    <property type="match status" value="1"/>
</dbReference>
<organism evidence="2 3">
    <name type="scientific">Bdellovibrio svalbardensis</name>
    <dbReference type="NCBI Taxonomy" id="2972972"/>
    <lineage>
        <taxon>Bacteria</taxon>
        <taxon>Pseudomonadati</taxon>
        <taxon>Bdellovibrionota</taxon>
        <taxon>Bdellovibrionia</taxon>
        <taxon>Bdellovibrionales</taxon>
        <taxon>Pseudobdellovibrionaceae</taxon>
        <taxon>Bdellovibrio</taxon>
    </lineage>
</organism>
<keyword evidence="3" id="KW-1185">Reference proteome</keyword>
<gene>
    <name evidence="2" type="ORF">NWE73_04080</name>
</gene>
<sequence length="263" mass="29382">MAKFQQELGHHYGPQVHIIDSPFLNGLLAKACHPDCVQPEINRIVEVLYTHLISLTMNNEFDQEHFTQVTRMTEAHPEQLLKSHRLSPQQKAVSVNLARAGTYPSHICYNFLHFALPAQNVRQDHIFAARMTDSKEHVTGANLGGMKIGGDVKEAHVIFPDPMGATGNTMVTAIEHYKKHIEGPAKKFICLNLIVTPEYLKNVLKAHPEVVIYALRLDRGLSPQAVLDATPGQYWDQERGLNDKQYIVPGGGGFGEIMNNSFV</sequence>
<comment type="caution">
    <text evidence="2">The sequence shown here is derived from an EMBL/GenBank/DDBJ whole genome shotgun (WGS) entry which is preliminary data.</text>
</comment>
<keyword evidence="2" id="KW-0808">Transferase</keyword>
<keyword evidence="2" id="KW-0328">Glycosyltransferase</keyword>
<name>A0ABT6DG93_9BACT</name>